<proteinExistence type="predicted"/>
<dbReference type="PROSITE" id="PS00380">
    <property type="entry name" value="RHODANESE_1"/>
    <property type="match status" value="1"/>
</dbReference>
<feature type="domain" description="Rhodanese" evidence="1">
    <location>
        <begin position="31"/>
        <end position="121"/>
    </location>
</feature>
<dbReference type="InterPro" id="IPR050229">
    <property type="entry name" value="GlpE_sulfurtransferase"/>
</dbReference>
<dbReference type="InterPro" id="IPR036873">
    <property type="entry name" value="Rhodanese-like_dom_sf"/>
</dbReference>
<protein>
    <submittedName>
        <fullName evidence="2">Rhodanese</fullName>
    </submittedName>
</protein>
<evidence type="ECO:0000259" key="1">
    <source>
        <dbReference type="PROSITE" id="PS50206"/>
    </source>
</evidence>
<dbReference type="RefSeq" id="WP_200306998.1">
    <property type="nucleotide sequence ID" value="NZ_NRSG01000787.1"/>
</dbReference>
<dbReference type="PANTHER" id="PTHR43031:SF1">
    <property type="entry name" value="PYRIDINE NUCLEOTIDE-DISULPHIDE OXIDOREDUCTASE"/>
    <property type="match status" value="1"/>
</dbReference>
<dbReference type="Gene3D" id="3.40.250.10">
    <property type="entry name" value="Rhodanese-like domain"/>
    <property type="match status" value="1"/>
</dbReference>
<organism evidence="2 3">
    <name type="scientific">Paracraurococcus ruber</name>
    <dbReference type="NCBI Taxonomy" id="77675"/>
    <lineage>
        <taxon>Bacteria</taxon>
        <taxon>Pseudomonadati</taxon>
        <taxon>Pseudomonadota</taxon>
        <taxon>Alphaproteobacteria</taxon>
        <taxon>Acetobacterales</taxon>
        <taxon>Roseomonadaceae</taxon>
        <taxon>Paracraurococcus</taxon>
    </lineage>
</organism>
<reference evidence="2 3" key="1">
    <citation type="journal article" date="2020" name="Microorganisms">
        <title>Osmotic Adaptation and Compatible Solute Biosynthesis of Phototrophic Bacteria as Revealed from Genome Analyses.</title>
        <authorList>
            <person name="Imhoff J.F."/>
            <person name="Rahn T."/>
            <person name="Kunzel S."/>
            <person name="Keller A."/>
            <person name="Neulinger S.C."/>
        </authorList>
    </citation>
    <scope>NUCLEOTIDE SEQUENCE [LARGE SCALE GENOMIC DNA]</scope>
    <source>
        <strain evidence="2 3">DSM 15382</strain>
    </source>
</reference>
<name>A0ABS1D7M7_9PROT</name>
<dbReference type="Pfam" id="PF00581">
    <property type="entry name" value="Rhodanese"/>
    <property type="match status" value="1"/>
</dbReference>
<comment type="caution">
    <text evidence="2">The sequence shown here is derived from an EMBL/GenBank/DDBJ whole genome shotgun (WGS) entry which is preliminary data.</text>
</comment>
<evidence type="ECO:0000313" key="3">
    <source>
        <dbReference type="Proteomes" id="UP000697995"/>
    </source>
</evidence>
<accession>A0ABS1D7M7</accession>
<feature type="non-terminal residue" evidence="2">
    <location>
        <position position="1"/>
    </location>
</feature>
<evidence type="ECO:0000313" key="2">
    <source>
        <dbReference type="EMBL" id="MBK1662819.1"/>
    </source>
</evidence>
<gene>
    <name evidence="2" type="ORF">CKO45_32140</name>
</gene>
<sequence length="130" mass="13538">SVSKASRAAHFAARLAFETDCADVHAALAEGVADFVLVEARGPAAYARGHVPGALNLPHREITEARLAGFPPETLFVAYCAGPHCNAADQAALKLARLGRRVKVMPGGILGWLAEGYPLAEGEEPGRPAA</sequence>
<dbReference type="InterPro" id="IPR001763">
    <property type="entry name" value="Rhodanese-like_dom"/>
</dbReference>
<dbReference type="PANTHER" id="PTHR43031">
    <property type="entry name" value="FAD-DEPENDENT OXIDOREDUCTASE"/>
    <property type="match status" value="1"/>
</dbReference>
<dbReference type="PROSITE" id="PS50206">
    <property type="entry name" value="RHODANESE_3"/>
    <property type="match status" value="1"/>
</dbReference>
<dbReference type="InterPro" id="IPR001307">
    <property type="entry name" value="Thiosulphate_STrfase_CS"/>
</dbReference>
<keyword evidence="3" id="KW-1185">Reference proteome</keyword>
<dbReference type="EMBL" id="NRSG01000787">
    <property type="protein sequence ID" value="MBK1662819.1"/>
    <property type="molecule type" value="Genomic_DNA"/>
</dbReference>
<dbReference type="SMART" id="SM00450">
    <property type="entry name" value="RHOD"/>
    <property type="match status" value="1"/>
</dbReference>
<dbReference type="Proteomes" id="UP000697995">
    <property type="component" value="Unassembled WGS sequence"/>
</dbReference>
<dbReference type="SUPFAM" id="SSF52821">
    <property type="entry name" value="Rhodanese/Cell cycle control phosphatase"/>
    <property type="match status" value="1"/>
</dbReference>